<feature type="domain" description="Replication protein A 70 kDa DNA-binding subunit B/D first OB fold" evidence="3">
    <location>
        <begin position="194"/>
        <end position="294"/>
    </location>
</feature>
<dbReference type="CDD" id="cd04480">
    <property type="entry name" value="RPA1_DBD_A_like"/>
    <property type="match status" value="1"/>
</dbReference>
<feature type="compositionally biased region" description="Polar residues" evidence="1">
    <location>
        <begin position="622"/>
        <end position="635"/>
    </location>
</feature>
<keyword evidence="5" id="KW-1185">Reference proteome</keyword>
<feature type="compositionally biased region" description="Basic and acidic residues" evidence="1">
    <location>
        <begin position="609"/>
        <end position="621"/>
    </location>
</feature>
<feature type="transmembrane region" description="Helical" evidence="2">
    <location>
        <begin position="155"/>
        <end position="176"/>
    </location>
</feature>
<dbReference type="Gene3D" id="2.40.50.140">
    <property type="entry name" value="Nucleic acid-binding proteins"/>
    <property type="match status" value="2"/>
</dbReference>
<dbReference type="PANTHER" id="PTHR47165">
    <property type="entry name" value="OS03G0429900 PROTEIN"/>
    <property type="match status" value="1"/>
</dbReference>
<dbReference type="EMBL" id="CAJGYO010000002">
    <property type="protein sequence ID" value="CAD6212031.1"/>
    <property type="molecule type" value="Genomic_DNA"/>
</dbReference>
<organism evidence="4 5">
    <name type="scientific">Miscanthus lutarioriparius</name>
    <dbReference type="NCBI Taxonomy" id="422564"/>
    <lineage>
        <taxon>Eukaryota</taxon>
        <taxon>Viridiplantae</taxon>
        <taxon>Streptophyta</taxon>
        <taxon>Embryophyta</taxon>
        <taxon>Tracheophyta</taxon>
        <taxon>Spermatophyta</taxon>
        <taxon>Magnoliopsida</taxon>
        <taxon>Liliopsida</taxon>
        <taxon>Poales</taxon>
        <taxon>Poaceae</taxon>
        <taxon>PACMAD clade</taxon>
        <taxon>Panicoideae</taxon>
        <taxon>Andropogonodae</taxon>
        <taxon>Andropogoneae</taxon>
        <taxon>Saccharinae</taxon>
        <taxon>Miscanthus</taxon>
    </lineage>
</organism>
<sequence length="655" mass="72372">MAALRRAFFVALVLGGGLHVLFPPRFCVLQWGICPVLGASALAVLADSAARASLPCFLAAVSAYFLRLPFPRYSSTASALFLLLRYGPCCSCFLFHASRHVSFLPLLCSFGSNAMFAVSLHLCGSYEECPCICVVLTKKLEVQHSSFQCTAAIRMLTFCLHVFLILFVGLAAWPAISYELTVHDMAHTPAPTLLANLKPRDIQASVCVRVIRKWNFTGRNENGRILHVDLILADKEGGVMYAKIPRDEVQEKNPLIEAGNVYTISRFRIKNAKYSYMPVCGNSMIEFTCYTRVVLEDIRSYMFPQFVYTVVPFNEIHQHVREHPNFIDVVGVVMKVHLAVPTCLPGQTTSTLTRDIIIEDLKFQHFPIDLPPSSLTQLQEDEEIVIEHKSLDELNAVDPYEFPVGGAPWCGGCKSSDFMPRYKLTFAATDTTAEGRFFCFDGIAQQIVNKSCESLFQLPNRMSGAPPALAAIVENKYTFVVGLTSESYYSKNTREYQVKSLAIEGSSKIPPPPKPLMVMPATTTAPSTPSASSLMIIAPPAESPIPTKPTTLPSDGETIPSTAKNLNGQDLSTKLLVELQLVHTPASCGVADPTKSSTHVENKSAQRKLFDEQSTHEEDQRTFVQSAHQSSQQLNIDIHMTGHDKNTEEQHSEDP</sequence>
<proteinExistence type="predicted"/>
<comment type="caution">
    <text evidence="4">The sequence shown here is derived from an EMBL/GenBank/DDBJ whole genome shotgun (WGS) entry which is preliminary data.</text>
</comment>
<dbReference type="AlphaFoldDB" id="A0A811MTE9"/>
<reference evidence="4" key="1">
    <citation type="submission" date="2020-10" db="EMBL/GenBank/DDBJ databases">
        <authorList>
            <person name="Han B."/>
            <person name="Lu T."/>
            <person name="Zhao Q."/>
            <person name="Huang X."/>
            <person name="Zhao Y."/>
        </authorList>
    </citation>
    <scope>NUCLEOTIDE SEQUENCE</scope>
</reference>
<feature type="transmembrane region" description="Helical" evidence="2">
    <location>
        <begin position="52"/>
        <end position="70"/>
    </location>
</feature>
<feature type="transmembrane region" description="Helical" evidence="2">
    <location>
        <begin position="7"/>
        <end position="22"/>
    </location>
</feature>
<dbReference type="SUPFAM" id="SSF50249">
    <property type="entry name" value="Nucleic acid-binding proteins"/>
    <property type="match status" value="2"/>
</dbReference>
<protein>
    <recommendedName>
        <fullName evidence="3">Replication protein A 70 kDa DNA-binding subunit B/D first OB fold domain-containing protein</fullName>
    </recommendedName>
</protein>
<evidence type="ECO:0000256" key="2">
    <source>
        <dbReference type="SAM" id="Phobius"/>
    </source>
</evidence>
<feature type="compositionally biased region" description="Basic and acidic residues" evidence="1">
    <location>
        <begin position="640"/>
        <end position="655"/>
    </location>
</feature>
<evidence type="ECO:0000313" key="4">
    <source>
        <dbReference type="EMBL" id="CAD6212031.1"/>
    </source>
</evidence>
<keyword evidence="2" id="KW-1133">Transmembrane helix</keyword>
<keyword evidence="2" id="KW-0472">Membrane</keyword>
<feature type="region of interest" description="Disordered" evidence="1">
    <location>
        <begin position="609"/>
        <end position="655"/>
    </location>
</feature>
<dbReference type="PANTHER" id="PTHR47165:SF3">
    <property type="entry name" value="RETROTRANSPOSON-LIKE PROTEIN"/>
    <property type="match status" value="1"/>
</dbReference>
<gene>
    <name evidence="4" type="ORF">NCGR_LOCUS7839</name>
</gene>
<dbReference type="OrthoDB" id="10658463at2759"/>
<dbReference type="InterPro" id="IPR003871">
    <property type="entry name" value="RFA1B/D_OB_1st"/>
</dbReference>
<evidence type="ECO:0000256" key="1">
    <source>
        <dbReference type="SAM" id="MobiDB-lite"/>
    </source>
</evidence>
<evidence type="ECO:0000259" key="3">
    <source>
        <dbReference type="Pfam" id="PF02721"/>
    </source>
</evidence>
<accession>A0A811MTE9</accession>
<evidence type="ECO:0000313" key="5">
    <source>
        <dbReference type="Proteomes" id="UP000604825"/>
    </source>
</evidence>
<dbReference type="InterPro" id="IPR012340">
    <property type="entry name" value="NA-bd_OB-fold"/>
</dbReference>
<dbReference type="Pfam" id="PF02721">
    <property type="entry name" value="DUF223"/>
    <property type="match status" value="1"/>
</dbReference>
<name>A0A811MTE9_9POAL</name>
<keyword evidence="2" id="KW-0812">Transmembrane</keyword>
<dbReference type="Proteomes" id="UP000604825">
    <property type="component" value="Unassembled WGS sequence"/>
</dbReference>